<dbReference type="Gene3D" id="3.40.50.20">
    <property type="match status" value="1"/>
</dbReference>
<dbReference type="Proteomes" id="UP001595528">
    <property type="component" value="Unassembled WGS sequence"/>
</dbReference>
<sequence length="288" mass="30091">MSPDDPVGPAKLAIIACMGEMPRDIIRACRASGRPFYVAAIRGACEPATVEGVPHDWFDLVEVGRLLNAMRRQGCEEVTLAGPMARPEFRSLVPRDLKGAALLRRLLGARGQGDDALLRTVLDYFQEQGFRPVGTDAVAGGLLAAEGALGRHRPDAAAERDIALGIRAVGAIGALDIGQAAVVRGGRVLALEAAEGTDAMLERCAVLAVDGPAGDRNDRLEGVLVKMPKPGQEARADLPAIGPRTVAGAARARLAGIAIAAGATLVFDRDRTRADADAGGLFVHGFRL</sequence>
<dbReference type="Pfam" id="PF06230">
    <property type="entry name" value="LpxI_C"/>
    <property type="match status" value="1"/>
</dbReference>
<dbReference type="RefSeq" id="WP_379897630.1">
    <property type="nucleotide sequence ID" value="NZ_JBHRTR010000005.1"/>
</dbReference>
<feature type="domain" description="LpxI N-terminal" evidence="2">
    <location>
        <begin position="11"/>
        <end position="139"/>
    </location>
</feature>
<evidence type="ECO:0000313" key="3">
    <source>
        <dbReference type="EMBL" id="MFC3225890.1"/>
    </source>
</evidence>
<organism evidence="3 4">
    <name type="scientific">Marinibaculum pumilum</name>
    <dbReference type="NCBI Taxonomy" id="1766165"/>
    <lineage>
        <taxon>Bacteria</taxon>
        <taxon>Pseudomonadati</taxon>
        <taxon>Pseudomonadota</taxon>
        <taxon>Alphaproteobacteria</taxon>
        <taxon>Rhodospirillales</taxon>
        <taxon>Rhodospirillaceae</taxon>
        <taxon>Marinibaculum</taxon>
    </lineage>
</organism>
<comment type="caution">
    <text evidence="3">The sequence shown here is derived from an EMBL/GenBank/DDBJ whole genome shotgun (WGS) entry which is preliminary data.</text>
</comment>
<evidence type="ECO:0000259" key="2">
    <source>
        <dbReference type="Pfam" id="PF17930"/>
    </source>
</evidence>
<dbReference type="InterPro" id="IPR041255">
    <property type="entry name" value="LpxI_N"/>
</dbReference>
<name>A0ABV7KUD9_9PROT</name>
<dbReference type="InterPro" id="IPR043167">
    <property type="entry name" value="LpxI_C_sf"/>
</dbReference>
<dbReference type="EMBL" id="JBHRTR010000005">
    <property type="protein sequence ID" value="MFC3225890.1"/>
    <property type="molecule type" value="Genomic_DNA"/>
</dbReference>
<accession>A0ABV7KUD9</accession>
<dbReference type="PANTHER" id="PTHR39962:SF1">
    <property type="entry name" value="LPXI FAMILY PROTEIN"/>
    <property type="match status" value="1"/>
</dbReference>
<reference evidence="4" key="1">
    <citation type="journal article" date="2019" name="Int. J. Syst. Evol. Microbiol.">
        <title>The Global Catalogue of Microorganisms (GCM) 10K type strain sequencing project: providing services to taxonomists for standard genome sequencing and annotation.</title>
        <authorList>
            <consortium name="The Broad Institute Genomics Platform"/>
            <consortium name="The Broad Institute Genome Sequencing Center for Infectious Disease"/>
            <person name="Wu L."/>
            <person name="Ma J."/>
        </authorList>
    </citation>
    <scope>NUCLEOTIDE SEQUENCE [LARGE SCALE GENOMIC DNA]</scope>
    <source>
        <strain evidence="4">KCTC 42964</strain>
    </source>
</reference>
<evidence type="ECO:0000313" key="4">
    <source>
        <dbReference type="Proteomes" id="UP001595528"/>
    </source>
</evidence>
<protein>
    <submittedName>
        <fullName evidence="3">LpxI family protein</fullName>
    </submittedName>
</protein>
<dbReference type="PANTHER" id="PTHR39962">
    <property type="entry name" value="BLL4848 PROTEIN"/>
    <property type="match status" value="1"/>
</dbReference>
<gene>
    <name evidence="3" type="ORF">ACFOGJ_01520</name>
</gene>
<feature type="domain" description="LpxI C-terminal" evidence="1">
    <location>
        <begin position="146"/>
        <end position="283"/>
    </location>
</feature>
<proteinExistence type="predicted"/>
<dbReference type="Gene3D" id="3.40.140.80">
    <property type="match status" value="1"/>
</dbReference>
<dbReference type="InterPro" id="IPR010415">
    <property type="entry name" value="LpxI_C"/>
</dbReference>
<keyword evidence="4" id="KW-1185">Reference proteome</keyword>
<evidence type="ECO:0000259" key="1">
    <source>
        <dbReference type="Pfam" id="PF06230"/>
    </source>
</evidence>
<dbReference type="InterPro" id="IPR053174">
    <property type="entry name" value="LpxI"/>
</dbReference>
<dbReference type="Pfam" id="PF17930">
    <property type="entry name" value="LpxI_N"/>
    <property type="match status" value="1"/>
</dbReference>